<evidence type="ECO:0000313" key="3">
    <source>
        <dbReference type="Proteomes" id="UP000639772"/>
    </source>
</evidence>
<dbReference type="AlphaFoldDB" id="A0A835PPQ1"/>
<dbReference type="EMBL" id="JADCNM010000014">
    <property type="protein sequence ID" value="KAG0453957.1"/>
    <property type="molecule type" value="Genomic_DNA"/>
</dbReference>
<gene>
    <name evidence="2" type="ORF">HPP92_025261</name>
</gene>
<evidence type="ECO:0000256" key="1">
    <source>
        <dbReference type="SAM" id="MobiDB-lite"/>
    </source>
</evidence>
<name>A0A835PPQ1_VANPL</name>
<feature type="region of interest" description="Disordered" evidence="1">
    <location>
        <begin position="60"/>
        <end position="91"/>
    </location>
</feature>
<evidence type="ECO:0000313" key="2">
    <source>
        <dbReference type="EMBL" id="KAG0453957.1"/>
    </source>
</evidence>
<comment type="caution">
    <text evidence="2">The sequence shown here is derived from an EMBL/GenBank/DDBJ whole genome shotgun (WGS) entry which is preliminary data.</text>
</comment>
<dbReference type="Proteomes" id="UP000639772">
    <property type="component" value="Unassembled WGS sequence"/>
</dbReference>
<accession>A0A835PPQ1</accession>
<sequence length="138" mass="15281">MEGPQGRRRLRRGPPSPIEIPGVWFTAMDMAAAEQLIQLSESSVESAEEALTIAPISISSALSSSSSPLSVGSTSVQPRNRMPPFAVADDEEDEDLRRLRARYRKLEEVYAEGASAVSGGRMWRRRKNGDLEWSRECC</sequence>
<dbReference type="PANTHER" id="PTHR35167">
    <property type="entry name" value="OS05G0216466 PROTEIN"/>
    <property type="match status" value="1"/>
</dbReference>
<dbReference type="PANTHER" id="PTHR35167:SF3">
    <property type="entry name" value="OS05G0216466 PROTEIN"/>
    <property type="match status" value="1"/>
</dbReference>
<proteinExistence type="predicted"/>
<reference evidence="2 3" key="1">
    <citation type="journal article" date="2020" name="Nat. Food">
        <title>A phased Vanilla planifolia genome enables genetic improvement of flavour and production.</title>
        <authorList>
            <person name="Hasing T."/>
            <person name="Tang H."/>
            <person name="Brym M."/>
            <person name="Khazi F."/>
            <person name="Huang T."/>
            <person name="Chambers A.H."/>
        </authorList>
    </citation>
    <scope>NUCLEOTIDE SEQUENCE [LARGE SCALE GENOMIC DNA]</scope>
    <source>
        <tissue evidence="2">Leaf</tissue>
    </source>
</reference>
<protein>
    <submittedName>
        <fullName evidence="2">Uncharacterized protein</fullName>
    </submittedName>
</protein>
<organism evidence="2 3">
    <name type="scientific">Vanilla planifolia</name>
    <name type="common">Vanilla</name>
    <dbReference type="NCBI Taxonomy" id="51239"/>
    <lineage>
        <taxon>Eukaryota</taxon>
        <taxon>Viridiplantae</taxon>
        <taxon>Streptophyta</taxon>
        <taxon>Embryophyta</taxon>
        <taxon>Tracheophyta</taxon>
        <taxon>Spermatophyta</taxon>
        <taxon>Magnoliopsida</taxon>
        <taxon>Liliopsida</taxon>
        <taxon>Asparagales</taxon>
        <taxon>Orchidaceae</taxon>
        <taxon>Vanilloideae</taxon>
        <taxon>Vanilleae</taxon>
        <taxon>Vanilla</taxon>
    </lineage>
</organism>
<feature type="compositionally biased region" description="Low complexity" evidence="1">
    <location>
        <begin position="60"/>
        <end position="76"/>
    </location>
</feature>